<dbReference type="PROSITE" id="PS50104">
    <property type="entry name" value="TIR"/>
    <property type="match status" value="1"/>
</dbReference>
<evidence type="ECO:0000256" key="8">
    <source>
        <dbReference type="ARBA" id="ARBA00022840"/>
    </source>
</evidence>
<evidence type="ECO:0000256" key="3">
    <source>
        <dbReference type="ARBA" id="ARBA00022614"/>
    </source>
</evidence>
<evidence type="ECO:0000256" key="7">
    <source>
        <dbReference type="ARBA" id="ARBA00022777"/>
    </source>
</evidence>
<dbReference type="Gene3D" id="3.80.10.10">
    <property type="entry name" value="Ribonuclease Inhibitor"/>
    <property type="match status" value="4"/>
</dbReference>
<dbReference type="InterPro" id="IPR020859">
    <property type="entry name" value="ROC"/>
</dbReference>
<evidence type="ECO:0000256" key="9">
    <source>
        <dbReference type="ARBA" id="ARBA00023134"/>
    </source>
</evidence>
<dbReference type="InterPro" id="IPR027417">
    <property type="entry name" value="P-loop_NTPase"/>
</dbReference>
<dbReference type="SMART" id="SM00365">
    <property type="entry name" value="LRR_SD22"/>
    <property type="match status" value="11"/>
</dbReference>
<dbReference type="InterPro" id="IPR003591">
    <property type="entry name" value="Leu-rich_rpt_typical-subtyp"/>
</dbReference>
<evidence type="ECO:0000256" key="11">
    <source>
        <dbReference type="ARBA" id="ARBA00048679"/>
    </source>
</evidence>
<dbReference type="AlphaFoldDB" id="A0A9Q5ZHB9"/>
<dbReference type="Pfam" id="PF00560">
    <property type="entry name" value="LRR_1"/>
    <property type="match status" value="1"/>
</dbReference>
<evidence type="ECO:0000256" key="4">
    <source>
        <dbReference type="ARBA" id="ARBA00022679"/>
    </source>
</evidence>
<dbReference type="SMART" id="SM00369">
    <property type="entry name" value="LRR_TYP"/>
    <property type="match status" value="15"/>
</dbReference>
<protein>
    <recommendedName>
        <fullName evidence="1">non-specific serine/threonine protein kinase</fullName>
        <ecNumber evidence="1">2.7.11.1</ecNumber>
    </recommendedName>
</protein>
<dbReference type="GO" id="GO:0005524">
    <property type="term" value="F:ATP binding"/>
    <property type="evidence" value="ECO:0007669"/>
    <property type="project" value="UniProtKB-KW"/>
</dbReference>
<dbReference type="SUPFAM" id="SSF52540">
    <property type="entry name" value="P-loop containing nucleoside triphosphate hydrolases"/>
    <property type="match status" value="1"/>
</dbReference>
<dbReference type="GO" id="GO:0005737">
    <property type="term" value="C:cytoplasm"/>
    <property type="evidence" value="ECO:0007669"/>
    <property type="project" value="TreeGrafter"/>
</dbReference>
<comment type="catalytic activity">
    <reaction evidence="11">
        <text>L-seryl-[protein] + ATP = O-phospho-L-seryl-[protein] + ADP + H(+)</text>
        <dbReference type="Rhea" id="RHEA:17989"/>
        <dbReference type="Rhea" id="RHEA-COMP:9863"/>
        <dbReference type="Rhea" id="RHEA-COMP:11604"/>
        <dbReference type="ChEBI" id="CHEBI:15378"/>
        <dbReference type="ChEBI" id="CHEBI:29999"/>
        <dbReference type="ChEBI" id="CHEBI:30616"/>
        <dbReference type="ChEBI" id="CHEBI:83421"/>
        <dbReference type="ChEBI" id="CHEBI:456216"/>
        <dbReference type="EC" id="2.7.11.1"/>
    </reaction>
</comment>
<dbReference type="GO" id="GO:0004674">
    <property type="term" value="F:protein serine/threonine kinase activity"/>
    <property type="evidence" value="ECO:0007669"/>
    <property type="project" value="UniProtKB-KW"/>
</dbReference>
<dbReference type="SMART" id="SM00255">
    <property type="entry name" value="TIR"/>
    <property type="match status" value="1"/>
</dbReference>
<dbReference type="SMART" id="SM00364">
    <property type="entry name" value="LRR_BAC"/>
    <property type="match status" value="13"/>
</dbReference>
<dbReference type="Gene3D" id="3.30.310.200">
    <property type="match status" value="1"/>
</dbReference>
<dbReference type="InterPro" id="IPR055414">
    <property type="entry name" value="LRR_R13L4/SHOC2-like"/>
</dbReference>
<evidence type="ECO:0000313" key="14">
    <source>
        <dbReference type="EMBL" id="PHK07342.1"/>
    </source>
</evidence>
<accession>A0A9Q5ZHB9</accession>
<dbReference type="FunFam" id="3.80.10.10:FF:001164">
    <property type="entry name" value="GH01279p"/>
    <property type="match status" value="2"/>
</dbReference>
<dbReference type="Gene3D" id="3.40.50.10140">
    <property type="entry name" value="Toll/interleukin-1 receptor homology (TIR) domain"/>
    <property type="match status" value="1"/>
</dbReference>
<dbReference type="Pfam" id="PF23598">
    <property type="entry name" value="LRR_14"/>
    <property type="match status" value="2"/>
</dbReference>
<dbReference type="SUPFAM" id="SSF52058">
    <property type="entry name" value="L domain-like"/>
    <property type="match status" value="1"/>
</dbReference>
<keyword evidence="2" id="KW-0723">Serine/threonine-protein kinase</keyword>
<evidence type="ECO:0000256" key="6">
    <source>
        <dbReference type="ARBA" id="ARBA00022741"/>
    </source>
</evidence>
<evidence type="ECO:0000259" key="13">
    <source>
        <dbReference type="PROSITE" id="PS51424"/>
    </source>
</evidence>
<dbReference type="PANTHER" id="PTHR48051">
    <property type="match status" value="1"/>
</dbReference>
<dbReference type="GO" id="GO:0007165">
    <property type="term" value="P:signal transduction"/>
    <property type="evidence" value="ECO:0007669"/>
    <property type="project" value="InterPro"/>
</dbReference>
<evidence type="ECO:0000259" key="12">
    <source>
        <dbReference type="PROSITE" id="PS50104"/>
    </source>
</evidence>
<evidence type="ECO:0000313" key="15">
    <source>
        <dbReference type="Proteomes" id="UP000222310"/>
    </source>
</evidence>
<dbReference type="Gene3D" id="1.10.10.2200">
    <property type="match status" value="1"/>
</dbReference>
<keyword evidence="3" id="KW-0433">Leucine-rich repeat</keyword>
<dbReference type="PANTHER" id="PTHR48051:SF1">
    <property type="entry name" value="RAS SUPPRESSOR PROTEIN 1"/>
    <property type="match status" value="1"/>
</dbReference>
<keyword evidence="6" id="KW-0547">Nucleotide-binding</keyword>
<dbReference type="RefSeq" id="WP_099066006.1">
    <property type="nucleotide sequence ID" value="NZ_LAHD01000002.1"/>
</dbReference>
<dbReference type="SUPFAM" id="SSF52200">
    <property type="entry name" value="Toll/Interleukin receptor TIR domain"/>
    <property type="match status" value="1"/>
</dbReference>
<name>A0A9Q5ZHB9_NOSLI</name>
<organism evidence="14 15">
    <name type="scientific">Nostoc linckia z8</name>
    <dbReference type="NCBI Taxonomy" id="1628746"/>
    <lineage>
        <taxon>Bacteria</taxon>
        <taxon>Bacillati</taxon>
        <taxon>Cyanobacteriota</taxon>
        <taxon>Cyanophyceae</taxon>
        <taxon>Nostocales</taxon>
        <taxon>Nostocaceae</taxon>
        <taxon>Nostoc</taxon>
    </lineage>
</organism>
<comment type="caution">
    <text evidence="14">The sequence shown here is derived from an EMBL/GenBank/DDBJ whole genome shotgun (WGS) entry which is preliminary data.</text>
</comment>
<sequence>MTNKELLQIIEQAARDKVTELDLSGKGLTTLPAEIGQLTNLQTLNLSDNQLSGLAVEFEQLTNLQTLDLSFNQLSSLPVEIGQLTNLQTLDLNFNQLSSLPVEIGQLTNLQTLDLNFNQLSSLPLEIGQLTKLQSLNLNNNQLSSLPGKIGQLIKLQSLNLKSNQLSSMPGEIGQLTKLQSLNLNNNQLSSLLGKIGQLTNLRFLDLSFNQLSSLPAEFGQLFKLQSLNLYHNQLSSLPAEFGQLCKLQSLHLGDNQLSSLPAEFGKLSNLQSLNLYNNQLSSLPAEFGQLSNLQSLNIYNNQLSSLPAEFGKLTNLQSLNIYNNQLSSLPAEFGQLTNLQSLHLSGNKVSSLPTEFGQLTNLQFLHLYNNQLSSLPREIRQLPNLKKLDIRRNPVPIPPEILGSKNFNEDPGDVNEILDFYFRVQDPTETEPFYEAKFLIVGEGAAGKTSLAKKIKDQTYKLQPEEKSTQGIEVIRWHFTLPNGKDFRVNIWDFGGQEIYHQTHQFFLSKRSLYALVADSRKENTDFYWWLKIVELLSDKSPVMIIKNEKQDCQCQVDGGQLRGEFDNLKEILATNLANNRGLPEIKQAIQLYISNLDHVSTPLPKLWVRVRNALENYSRNYISVEEYFILCRINNLTDRKDMLRLSSYLHDLGVCLHFQDDSTLKHYVILKPEWGTTAVYKVLDNQTVKQNLGCFTKDDLKDIWKSPEYADMGDELLQLMMRFKLCYEIPNRPNTYIAPQLLSIEKADYTWDDRHNLILRYTYTFMPKGILTRFIVETHPWIEQQKIVWKNGVVLNKDETRAEVIENYNQREIKIRVAGNRKKELMAVITHELEKIHNSYERLQYQTLVPCNCKNCEGSGTPHLYYMDVLYRFRYARQYEIQCQKSFQMVDVRKLIDDVMFQSIKADGEFNPQVAQLQSELEQEKNESLTHRLRDSEQKEKDIMNSQSAMEFEKEIFISYAWSGESEQFVNQLDETLQAKGIKIIRDKRDLGYKGLIKAFMERIGRGKCVIAVISDKYLKSPNCMFELVQIAKNGKFYDRIFPIVLVDAQIYKPIARLKYIKHWEDEIKQLDEGMKEVGAANLQGFREEIDQYTEIRNAIAELTNLLKDMNALTPDIHSKSEFEELLEAIVHRLNE</sequence>
<dbReference type="EC" id="2.7.11.1" evidence="1"/>
<keyword evidence="7" id="KW-0418">Kinase</keyword>
<reference evidence="14 15" key="1">
    <citation type="submission" date="2015-02" db="EMBL/GenBank/DDBJ databases">
        <title>Nostoc linckia genome annotation.</title>
        <authorList>
            <person name="Zhou Z."/>
        </authorList>
    </citation>
    <scope>NUCLEOTIDE SEQUENCE [LARGE SCALE GENOMIC DNA]</scope>
    <source>
        <strain evidence="15">z8</strain>
    </source>
</reference>
<dbReference type="Proteomes" id="UP000222310">
    <property type="component" value="Unassembled WGS sequence"/>
</dbReference>
<dbReference type="InterPro" id="IPR057263">
    <property type="entry name" value="COR-B"/>
</dbReference>
<dbReference type="InterPro" id="IPR036388">
    <property type="entry name" value="WH-like_DNA-bd_sf"/>
</dbReference>
<dbReference type="Pfam" id="PF13855">
    <property type="entry name" value="LRR_8"/>
    <property type="match status" value="2"/>
</dbReference>
<dbReference type="SUPFAM" id="SSF52047">
    <property type="entry name" value="RNI-like"/>
    <property type="match status" value="1"/>
</dbReference>
<dbReference type="InterPro" id="IPR032675">
    <property type="entry name" value="LRR_dom_sf"/>
</dbReference>
<dbReference type="GO" id="GO:0009274">
    <property type="term" value="C:peptidoglycan-based cell wall"/>
    <property type="evidence" value="ECO:0007669"/>
    <property type="project" value="UniProtKB-ARBA"/>
</dbReference>
<dbReference type="InterPro" id="IPR001611">
    <property type="entry name" value="Leu-rich_rpt"/>
</dbReference>
<dbReference type="PRINTS" id="PR00449">
    <property type="entry name" value="RASTRNSFRMNG"/>
</dbReference>
<dbReference type="PRINTS" id="PR00019">
    <property type="entry name" value="LEURICHRPT"/>
</dbReference>
<evidence type="ECO:0000256" key="5">
    <source>
        <dbReference type="ARBA" id="ARBA00022737"/>
    </source>
</evidence>
<evidence type="ECO:0000256" key="10">
    <source>
        <dbReference type="ARBA" id="ARBA00047899"/>
    </source>
</evidence>
<dbReference type="InterPro" id="IPR050216">
    <property type="entry name" value="LRR_domain-containing"/>
</dbReference>
<keyword evidence="4" id="KW-0808">Transferase</keyword>
<dbReference type="Pfam" id="PF25497">
    <property type="entry name" value="COR-B"/>
    <property type="match status" value="1"/>
</dbReference>
<feature type="domain" description="Roc" evidence="13">
    <location>
        <begin position="430"/>
        <end position="623"/>
    </location>
</feature>
<keyword evidence="8" id="KW-0067">ATP-binding</keyword>
<feature type="domain" description="TIR" evidence="12">
    <location>
        <begin position="954"/>
        <end position="1084"/>
    </location>
</feature>
<evidence type="ECO:0000256" key="1">
    <source>
        <dbReference type="ARBA" id="ARBA00012513"/>
    </source>
</evidence>
<keyword evidence="5" id="KW-0677">Repeat</keyword>
<dbReference type="GeneID" id="57091985"/>
<dbReference type="Gene3D" id="3.40.50.300">
    <property type="entry name" value="P-loop containing nucleotide triphosphate hydrolases"/>
    <property type="match status" value="1"/>
</dbReference>
<dbReference type="EMBL" id="LAHD01000002">
    <property type="protein sequence ID" value="PHK07342.1"/>
    <property type="molecule type" value="Genomic_DNA"/>
</dbReference>
<proteinExistence type="predicted"/>
<dbReference type="InterPro" id="IPR035897">
    <property type="entry name" value="Toll_tir_struct_dom_sf"/>
</dbReference>
<dbReference type="PROSITE" id="PS51450">
    <property type="entry name" value="LRR"/>
    <property type="match status" value="15"/>
</dbReference>
<dbReference type="PROSITE" id="PS51424">
    <property type="entry name" value="ROC"/>
    <property type="match status" value="1"/>
</dbReference>
<keyword evidence="9" id="KW-0342">GTP-binding</keyword>
<comment type="catalytic activity">
    <reaction evidence="10">
        <text>L-threonyl-[protein] + ATP = O-phospho-L-threonyl-[protein] + ADP + H(+)</text>
        <dbReference type="Rhea" id="RHEA:46608"/>
        <dbReference type="Rhea" id="RHEA-COMP:11060"/>
        <dbReference type="Rhea" id="RHEA-COMP:11605"/>
        <dbReference type="ChEBI" id="CHEBI:15378"/>
        <dbReference type="ChEBI" id="CHEBI:30013"/>
        <dbReference type="ChEBI" id="CHEBI:30616"/>
        <dbReference type="ChEBI" id="CHEBI:61977"/>
        <dbReference type="ChEBI" id="CHEBI:456216"/>
        <dbReference type="EC" id="2.7.11.1"/>
    </reaction>
</comment>
<dbReference type="InterPro" id="IPR000157">
    <property type="entry name" value="TIR_dom"/>
</dbReference>
<dbReference type="InterPro" id="IPR032171">
    <property type="entry name" value="COR-A"/>
</dbReference>
<gene>
    <name evidence="14" type="ORF">VF08_01670</name>
</gene>
<dbReference type="Gene3D" id="1.10.10.10">
    <property type="entry name" value="Winged helix-like DNA-binding domain superfamily/Winged helix DNA-binding domain"/>
    <property type="match status" value="1"/>
</dbReference>
<evidence type="ECO:0000256" key="2">
    <source>
        <dbReference type="ARBA" id="ARBA00022527"/>
    </source>
</evidence>
<dbReference type="Pfam" id="PF16095">
    <property type="entry name" value="COR-A"/>
    <property type="match status" value="1"/>
</dbReference>
<dbReference type="Pfam" id="PF08477">
    <property type="entry name" value="Roc"/>
    <property type="match status" value="1"/>
</dbReference>
<dbReference type="Pfam" id="PF13676">
    <property type="entry name" value="TIR_2"/>
    <property type="match status" value="1"/>
</dbReference>